<comment type="catalytic activity">
    <reaction evidence="1">
        <text>a triacylglycerol + H2O = a diacylglycerol + a fatty acid + H(+)</text>
        <dbReference type="Rhea" id="RHEA:12044"/>
        <dbReference type="ChEBI" id="CHEBI:15377"/>
        <dbReference type="ChEBI" id="CHEBI:15378"/>
        <dbReference type="ChEBI" id="CHEBI:17855"/>
        <dbReference type="ChEBI" id="CHEBI:18035"/>
        <dbReference type="ChEBI" id="CHEBI:28868"/>
        <dbReference type="EC" id="3.1.1.3"/>
    </reaction>
</comment>
<proteinExistence type="inferred from homology"/>
<evidence type="ECO:0000256" key="11">
    <source>
        <dbReference type="ARBA" id="ARBA00022801"/>
    </source>
</evidence>
<organism evidence="23 24">
    <name type="scientific">Zygosaccharomyces rouxii</name>
    <dbReference type="NCBI Taxonomy" id="4956"/>
    <lineage>
        <taxon>Eukaryota</taxon>
        <taxon>Fungi</taxon>
        <taxon>Dikarya</taxon>
        <taxon>Ascomycota</taxon>
        <taxon>Saccharomycotina</taxon>
        <taxon>Saccharomycetes</taxon>
        <taxon>Saccharomycetales</taxon>
        <taxon>Saccharomycetaceae</taxon>
        <taxon>Zygosaccharomyces</taxon>
    </lineage>
</organism>
<sequence length="507" mass="56790">MIRGHVEAITSRGGRYWRLVVTLLLLSTTALLVRRKSEPTKDITLDIDSGDPEGSTFQLVSIYRHGVGEIHDWHQKLEITDQFVKSAGDYYKNQVAANDIDETIWTSNTRYATDNPFKFKFKLRSQKVCMRRLKDRSPEFMEGYLDFALDSPLKASKIPLDWVDEDVDAPNVTDKDTILSLALMSSNAYVRLPHTGDWRNVSSPWNESAPNGYGWDSDGLRGHVFYNERENVVVIAVKGTSSQGVPGSGEEDTIVNDKINDNLLFSCCCARVSYLWTTVCDCYTRSYTCDESCLEKEFRRKDRYYAAAMEIYKDVLENYPEATIWITGHSLGGALASLLARTYGWPAVGFEAPGELLAAKRLHLPFPPGLPIYEEAVWNIGHTADPIFMGTCNGASSSCSIAGYAMETACHTGKICIYDAVTDLGWRVSMLNHRIHTVIDGVLNEYDQVAHCQQPEPCVDCYNWKYIRDRNAPTTTSTSSKIPTSTSTSSSCVGRNWFGICTSYSLS</sequence>
<evidence type="ECO:0000256" key="17">
    <source>
        <dbReference type="ARBA" id="ARBA00023136"/>
    </source>
</evidence>
<dbReference type="GO" id="GO:0006660">
    <property type="term" value="P:phosphatidylserine catabolic process"/>
    <property type="evidence" value="ECO:0007669"/>
    <property type="project" value="TreeGrafter"/>
</dbReference>
<comment type="similarity">
    <text evidence="4">Belongs to the AB hydrolase superfamily. Lipase family.</text>
</comment>
<dbReference type="GO" id="GO:0005775">
    <property type="term" value="C:vacuolar lumen"/>
    <property type="evidence" value="ECO:0007669"/>
    <property type="project" value="TreeGrafter"/>
</dbReference>
<dbReference type="PANTHER" id="PTHR47175">
    <property type="entry name" value="LIPASE ATG15-RELATED"/>
    <property type="match status" value="1"/>
</dbReference>
<dbReference type="CDD" id="cd00519">
    <property type="entry name" value="Lipase_3"/>
    <property type="match status" value="1"/>
</dbReference>
<feature type="chain" id="PRO_5012659286" description="Putative lipase ATG15" evidence="21">
    <location>
        <begin position="36"/>
        <end position="507"/>
    </location>
</feature>
<dbReference type="Proteomes" id="UP000187013">
    <property type="component" value="Unassembled WGS sequence"/>
</dbReference>
<keyword evidence="10" id="KW-0967">Endosome</keyword>
<feature type="signal peptide" evidence="21">
    <location>
        <begin position="1"/>
        <end position="35"/>
    </location>
</feature>
<dbReference type="Pfam" id="PF01764">
    <property type="entry name" value="Lipase_3"/>
    <property type="match status" value="1"/>
</dbReference>
<evidence type="ECO:0000256" key="21">
    <source>
        <dbReference type="SAM" id="SignalP"/>
    </source>
</evidence>
<dbReference type="EC" id="3.1.1.3" evidence="6"/>
<gene>
    <name evidence="23" type="ORF">ZYGR_0AK03590</name>
</gene>
<evidence type="ECO:0000256" key="10">
    <source>
        <dbReference type="ARBA" id="ARBA00022753"/>
    </source>
</evidence>
<evidence type="ECO:0000256" key="1">
    <source>
        <dbReference type="ARBA" id="ARBA00001024"/>
    </source>
</evidence>
<comment type="function">
    <text evidence="19">Lipase which is essential for lysis of subvacuolar cytoplasm to vacuole targeted bodies and intravacuolar autophagic bodies. Involved in the lysis of intravacuolar multivesicular body (MVB) vesicles. The intravacuolar membrane disintegration by ATG15 is critical to life span extension.</text>
</comment>
<dbReference type="GO" id="GO:0032585">
    <property type="term" value="C:multivesicular body membrane"/>
    <property type="evidence" value="ECO:0007669"/>
    <property type="project" value="UniProtKB-SubCell"/>
</dbReference>
<dbReference type="AlphaFoldDB" id="A0A1Q3ADQ4"/>
<evidence type="ECO:0000256" key="16">
    <source>
        <dbReference type="ARBA" id="ARBA00023098"/>
    </source>
</evidence>
<dbReference type="Gene3D" id="3.40.50.1820">
    <property type="entry name" value="alpha/beta hydrolase"/>
    <property type="match status" value="1"/>
</dbReference>
<keyword evidence="18" id="KW-0325">Glycoprotein</keyword>
<keyword evidence="9" id="KW-0812">Transmembrane</keyword>
<evidence type="ECO:0000256" key="20">
    <source>
        <dbReference type="ARBA" id="ARBA00029828"/>
    </source>
</evidence>
<evidence type="ECO:0000256" key="9">
    <source>
        <dbReference type="ARBA" id="ARBA00022692"/>
    </source>
</evidence>
<dbReference type="GO" id="GO:0034496">
    <property type="term" value="P:multivesicular body membrane disassembly"/>
    <property type="evidence" value="ECO:0007669"/>
    <property type="project" value="TreeGrafter"/>
</dbReference>
<feature type="domain" description="Fungal lipase-type" evidence="22">
    <location>
        <begin position="311"/>
        <end position="340"/>
    </location>
</feature>
<dbReference type="GO" id="GO:0004806">
    <property type="term" value="F:triacylglycerol lipase activity"/>
    <property type="evidence" value="ECO:0007669"/>
    <property type="project" value="UniProtKB-EC"/>
</dbReference>
<evidence type="ECO:0000256" key="18">
    <source>
        <dbReference type="ARBA" id="ARBA00023180"/>
    </source>
</evidence>
<evidence type="ECO:0000256" key="8">
    <source>
        <dbReference type="ARBA" id="ARBA00019241"/>
    </source>
</evidence>
<evidence type="ECO:0000256" key="12">
    <source>
        <dbReference type="ARBA" id="ARBA00022963"/>
    </source>
</evidence>
<keyword evidence="16" id="KW-0443">Lipid metabolism</keyword>
<comment type="subunit">
    <text evidence="5">Binds to both phosphatidylinositol (PI) and phosphatidylinositol 3,5-bisphosphate (PIP2).</text>
</comment>
<evidence type="ECO:0000256" key="7">
    <source>
        <dbReference type="ARBA" id="ARBA00018542"/>
    </source>
</evidence>
<evidence type="ECO:0000256" key="4">
    <source>
        <dbReference type="ARBA" id="ARBA00010701"/>
    </source>
</evidence>
<reference evidence="23 24" key="1">
    <citation type="submission" date="2016-08" db="EMBL/GenBank/DDBJ databases">
        <title>Draft genome sequence of allopolyploid Zygosaccharomyces rouxii.</title>
        <authorList>
            <person name="Watanabe J."/>
            <person name="Uehara K."/>
            <person name="Mogi Y."/>
            <person name="Tsukioka Y."/>
        </authorList>
    </citation>
    <scope>NUCLEOTIDE SEQUENCE [LARGE SCALE GENOMIC DNA]</scope>
    <source>
        <strain evidence="23 24">NBRC 110957</strain>
    </source>
</reference>
<dbReference type="InterPro" id="IPR050805">
    <property type="entry name" value="ATG15_Lipase"/>
</dbReference>
<evidence type="ECO:0000256" key="19">
    <source>
        <dbReference type="ARBA" id="ARBA00024663"/>
    </source>
</evidence>
<dbReference type="PANTHER" id="PTHR47175:SF2">
    <property type="entry name" value="LIPASE ATG15-RELATED"/>
    <property type="match status" value="1"/>
</dbReference>
<dbReference type="GO" id="GO:0004620">
    <property type="term" value="F:phospholipase activity"/>
    <property type="evidence" value="ECO:0007669"/>
    <property type="project" value="TreeGrafter"/>
</dbReference>
<keyword evidence="11" id="KW-0378">Hydrolase</keyword>
<evidence type="ECO:0000259" key="22">
    <source>
        <dbReference type="Pfam" id="PF01764"/>
    </source>
</evidence>
<keyword evidence="13" id="KW-0735">Signal-anchor</keyword>
<evidence type="ECO:0000256" key="5">
    <source>
        <dbReference type="ARBA" id="ARBA00011137"/>
    </source>
</evidence>
<evidence type="ECO:0000256" key="3">
    <source>
        <dbReference type="ARBA" id="ARBA00004343"/>
    </source>
</evidence>
<comment type="subcellular location">
    <subcellularLocation>
        <location evidence="3">Endosome</location>
        <location evidence="3">Multivesicular body membrane</location>
        <topology evidence="3">Single-pass type II membrane protein</topology>
    </subcellularLocation>
    <subcellularLocation>
        <location evidence="2">Prevacuolar compartment membrane</location>
        <topology evidence="2">Single-pass type II membrane protein</topology>
    </subcellularLocation>
</comment>
<dbReference type="SUPFAM" id="SSF53474">
    <property type="entry name" value="alpha/beta-Hydrolases"/>
    <property type="match status" value="1"/>
</dbReference>
<evidence type="ECO:0000313" key="24">
    <source>
        <dbReference type="Proteomes" id="UP000187013"/>
    </source>
</evidence>
<dbReference type="GO" id="GO:0046461">
    <property type="term" value="P:neutral lipid catabolic process"/>
    <property type="evidence" value="ECO:0007669"/>
    <property type="project" value="TreeGrafter"/>
</dbReference>
<evidence type="ECO:0000256" key="15">
    <source>
        <dbReference type="ARBA" id="ARBA00023006"/>
    </source>
</evidence>
<dbReference type="OrthoDB" id="58570at2759"/>
<protein>
    <recommendedName>
        <fullName evidence="7">Putative lipase ATG15</fullName>
        <ecNumber evidence="6">3.1.1.3</ecNumber>
    </recommendedName>
    <alternativeName>
        <fullName evidence="20">Autophagy-related protein 15</fullName>
    </alternativeName>
    <alternativeName>
        <fullName evidence="8">Putative lipase atg15</fullName>
    </alternativeName>
</protein>
<name>A0A1Q3ADQ4_ZYGRO</name>
<evidence type="ECO:0000256" key="13">
    <source>
        <dbReference type="ARBA" id="ARBA00022968"/>
    </source>
</evidence>
<evidence type="ECO:0000256" key="2">
    <source>
        <dbReference type="ARBA" id="ARBA00004270"/>
    </source>
</evidence>
<dbReference type="GO" id="GO:0034727">
    <property type="term" value="P:piecemeal microautophagy of the nucleus"/>
    <property type="evidence" value="ECO:0007669"/>
    <property type="project" value="TreeGrafter"/>
</dbReference>
<keyword evidence="17" id="KW-0472">Membrane</keyword>
<dbReference type="InterPro" id="IPR002921">
    <property type="entry name" value="Fungal_lipase-type"/>
</dbReference>
<accession>A0A1Q3ADQ4</accession>
<keyword evidence="21" id="KW-0732">Signal</keyword>
<evidence type="ECO:0000313" key="23">
    <source>
        <dbReference type="EMBL" id="GAV53857.1"/>
    </source>
</evidence>
<keyword evidence="15" id="KW-0072">Autophagy</keyword>
<dbReference type="EMBL" id="BDGX01000037">
    <property type="protein sequence ID" value="GAV53857.1"/>
    <property type="molecule type" value="Genomic_DNA"/>
</dbReference>
<keyword evidence="12" id="KW-0442">Lipid degradation</keyword>
<keyword evidence="14" id="KW-1133">Transmembrane helix</keyword>
<dbReference type="InterPro" id="IPR029058">
    <property type="entry name" value="AB_hydrolase_fold"/>
</dbReference>
<comment type="caution">
    <text evidence="23">The sequence shown here is derived from an EMBL/GenBank/DDBJ whole genome shotgun (WGS) entry which is preliminary data.</text>
</comment>
<evidence type="ECO:0000256" key="14">
    <source>
        <dbReference type="ARBA" id="ARBA00022989"/>
    </source>
</evidence>
<evidence type="ECO:0000256" key="6">
    <source>
        <dbReference type="ARBA" id="ARBA00013279"/>
    </source>
</evidence>